<comment type="caution">
    <text evidence="8">The sequence shown here is derived from an EMBL/GenBank/DDBJ whole genome shotgun (WGS) entry which is preliminary data.</text>
</comment>
<reference evidence="8 9" key="1">
    <citation type="submission" date="2018-10" db="EMBL/GenBank/DDBJ databases">
        <title>Isolation, diversity and antifungal activity of actinobacteria from wheat.</title>
        <authorList>
            <person name="Han C."/>
        </authorList>
    </citation>
    <scope>NUCLEOTIDE SEQUENCE [LARGE SCALE GENOMIC DNA]</scope>
    <source>
        <strain evidence="8 9">NEAU-YY642</strain>
    </source>
</reference>
<comment type="cofactor">
    <cofactor evidence="1">
        <name>[4Fe-4S] cluster</name>
        <dbReference type="ChEBI" id="CHEBI:49883"/>
    </cofactor>
</comment>
<protein>
    <submittedName>
        <fullName evidence="8">Radical SAM protein</fullName>
    </submittedName>
</protein>
<dbReference type="GO" id="GO:0004748">
    <property type="term" value="F:ribonucleoside-diphosphate reductase activity, thioredoxin disulfide as acceptor"/>
    <property type="evidence" value="ECO:0007669"/>
    <property type="project" value="TreeGrafter"/>
</dbReference>
<dbReference type="InterPro" id="IPR013785">
    <property type="entry name" value="Aldolase_TIM"/>
</dbReference>
<dbReference type="AlphaFoldDB" id="A0A3M2L0K6"/>
<dbReference type="SFLD" id="SFLDG01066">
    <property type="entry name" value="organic_radical-activating_enz"/>
    <property type="match status" value="1"/>
</dbReference>
<dbReference type="Proteomes" id="UP000278673">
    <property type="component" value="Unassembled WGS sequence"/>
</dbReference>
<evidence type="ECO:0000256" key="4">
    <source>
        <dbReference type="ARBA" id="ARBA00022723"/>
    </source>
</evidence>
<evidence type="ECO:0000256" key="2">
    <source>
        <dbReference type="ARBA" id="ARBA00022485"/>
    </source>
</evidence>
<feature type="compositionally biased region" description="Low complexity" evidence="7">
    <location>
        <begin position="1"/>
        <end position="14"/>
    </location>
</feature>
<gene>
    <name evidence="8" type="ORF">EBN88_26205</name>
</gene>
<dbReference type="GO" id="GO:0051539">
    <property type="term" value="F:4 iron, 4 sulfur cluster binding"/>
    <property type="evidence" value="ECO:0007669"/>
    <property type="project" value="UniProtKB-KW"/>
</dbReference>
<proteinExistence type="predicted"/>
<dbReference type="SFLD" id="SFLDF00299">
    <property type="entry name" value="anaerobic_ribonucleoside-triph"/>
    <property type="match status" value="1"/>
</dbReference>
<keyword evidence="4" id="KW-0479">Metal-binding</keyword>
<evidence type="ECO:0000256" key="3">
    <source>
        <dbReference type="ARBA" id="ARBA00022691"/>
    </source>
</evidence>
<name>A0A3M2L0K6_9ACTN</name>
<evidence type="ECO:0000313" key="9">
    <source>
        <dbReference type="Proteomes" id="UP000278673"/>
    </source>
</evidence>
<dbReference type="InterPro" id="IPR058240">
    <property type="entry name" value="rSAM_sf"/>
</dbReference>
<dbReference type="PANTHER" id="PTHR30352:SF2">
    <property type="entry name" value="ANAEROBIC RIBONUCLEOSIDE-TRIPHOSPHATE REDUCTASE-ACTIVATING PROTEIN"/>
    <property type="match status" value="1"/>
</dbReference>
<evidence type="ECO:0000256" key="5">
    <source>
        <dbReference type="ARBA" id="ARBA00023004"/>
    </source>
</evidence>
<feature type="region of interest" description="Disordered" evidence="7">
    <location>
        <begin position="1"/>
        <end position="23"/>
    </location>
</feature>
<dbReference type="Gene3D" id="3.20.20.70">
    <property type="entry name" value="Aldolase class I"/>
    <property type="match status" value="1"/>
</dbReference>
<dbReference type="GO" id="GO:0046872">
    <property type="term" value="F:metal ion binding"/>
    <property type="evidence" value="ECO:0007669"/>
    <property type="project" value="UniProtKB-KW"/>
</dbReference>
<keyword evidence="6" id="KW-0411">Iron-sulfur</keyword>
<keyword evidence="9" id="KW-1185">Reference proteome</keyword>
<dbReference type="SUPFAM" id="SSF102114">
    <property type="entry name" value="Radical SAM enzymes"/>
    <property type="match status" value="1"/>
</dbReference>
<dbReference type="Pfam" id="PF13353">
    <property type="entry name" value="Fer4_12"/>
    <property type="match status" value="1"/>
</dbReference>
<dbReference type="SFLD" id="SFLDG01063">
    <property type="entry name" value="activating_enzymes__group_1"/>
    <property type="match status" value="1"/>
</dbReference>
<dbReference type="InterPro" id="IPR007197">
    <property type="entry name" value="rSAM"/>
</dbReference>
<dbReference type="EMBL" id="RFFJ01000227">
    <property type="protein sequence ID" value="RMI31081.1"/>
    <property type="molecule type" value="Genomic_DNA"/>
</dbReference>
<organism evidence="8 9">
    <name type="scientific">Streptomyces triticirhizae</name>
    <dbReference type="NCBI Taxonomy" id="2483353"/>
    <lineage>
        <taxon>Bacteria</taxon>
        <taxon>Bacillati</taxon>
        <taxon>Actinomycetota</taxon>
        <taxon>Actinomycetes</taxon>
        <taxon>Kitasatosporales</taxon>
        <taxon>Streptomycetaceae</taxon>
        <taxon>Streptomyces</taxon>
    </lineage>
</organism>
<dbReference type="CDD" id="cd01335">
    <property type="entry name" value="Radical_SAM"/>
    <property type="match status" value="1"/>
</dbReference>
<evidence type="ECO:0000256" key="6">
    <source>
        <dbReference type="ARBA" id="ARBA00023014"/>
    </source>
</evidence>
<dbReference type="PANTHER" id="PTHR30352">
    <property type="entry name" value="PYRUVATE FORMATE-LYASE-ACTIVATING ENZYME"/>
    <property type="match status" value="1"/>
</dbReference>
<keyword evidence="3" id="KW-0949">S-adenosyl-L-methionine</keyword>
<dbReference type="SFLD" id="SFLDS00029">
    <property type="entry name" value="Radical_SAM"/>
    <property type="match status" value="1"/>
</dbReference>
<keyword evidence="5" id="KW-0408">Iron</keyword>
<feature type="region of interest" description="Disordered" evidence="7">
    <location>
        <begin position="237"/>
        <end position="261"/>
    </location>
</feature>
<dbReference type="GO" id="GO:0043365">
    <property type="term" value="F:[formate-C-acetyltransferase]-activating enzyme activity"/>
    <property type="evidence" value="ECO:0007669"/>
    <property type="project" value="InterPro"/>
</dbReference>
<sequence>MPEPSEANEPNESAGPNAPNDRAEAAGTLRISRVLDRCGVLGPGWRAVIWVQGCPLRCRGCLAEETLPFSGGELRPVAELADWLAELPDIEGVTLSGGEPFGQAGALAELLDAARARRPGLSAMAYSGFRLEALRRGTLAQRALLDRLDLLVDGPYVEARHGDLLWRGSDNQRLLPLSDRYADIAERADTSAGIEVSVGAGGTFSWAGVPTAPGFRAGLENRLGQLGYAVRPLNEARSVAGGADRSEREVDEERAETEGTP</sequence>
<evidence type="ECO:0000256" key="7">
    <source>
        <dbReference type="SAM" id="MobiDB-lite"/>
    </source>
</evidence>
<accession>A0A3M2L0K6</accession>
<evidence type="ECO:0000313" key="8">
    <source>
        <dbReference type="EMBL" id="RMI31081.1"/>
    </source>
</evidence>
<dbReference type="InterPro" id="IPR012837">
    <property type="entry name" value="NrdG"/>
</dbReference>
<dbReference type="RefSeq" id="WP_122399528.1">
    <property type="nucleotide sequence ID" value="NZ_RFFJ01000227.1"/>
</dbReference>
<dbReference type="InterPro" id="IPR034457">
    <property type="entry name" value="Organic_radical-activating"/>
</dbReference>
<keyword evidence="2" id="KW-0004">4Fe-4S</keyword>
<evidence type="ECO:0000256" key="1">
    <source>
        <dbReference type="ARBA" id="ARBA00001966"/>
    </source>
</evidence>